<comment type="caution">
    <text evidence="2">The sequence shown here is derived from an EMBL/GenBank/DDBJ whole genome shotgun (WGS) entry which is preliminary data.</text>
</comment>
<dbReference type="Proteomes" id="UP000293823">
    <property type="component" value="Unassembled WGS sequence"/>
</dbReference>
<evidence type="ECO:0000256" key="1">
    <source>
        <dbReference type="SAM" id="MobiDB-lite"/>
    </source>
</evidence>
<accession>A0A4Q4SLW2</accession>
<evidence type="ECO:0000313" key="2">
    <source>
        <dbReference type="EMBL" id="RYO71242.1"/>
    </source>
</evidence>
<feature type="region of interest" description="Disordered" evidence="1">
    <location>
        <begin position="194"/>
        <end position="230"/>
    </location>
</feature>
<evidence type="ECO:0000313" key="3">
    <source>
        <dbReference type="Proteomes" id="UP000293823"/>
    </source>
</evidence>
<dbReference type="SUPFAM" id="SSF52540">
    <property type="entry name" value="P-loop containing nucleoside triphosphate hydrolases"/>
    <property type="match status" value="1"/>
</dbReference>
<organism evidence="2 3">
    <name type="scientific">Alternaria arborescens</name>
    <dbReference type="NCBI Taxonomy" id="156630"/>
    <lineage>
        <taxon>Eukaryota</taxon>
        <taxon>Fungi</taxon>
        <taxon>Dikarya</taxon>
        <taxon>Ascomycota</taxon>
        <taxon>Pezizomycotina</taxon>
        <taxon>Dothideomycetes</taxon>
        <taxon>Pleosporomycetidae</taxon>
        <taxon>Pleosporales</taxon>
        <taxon>Pleosporineae</taxon>
        <taxon>Pleosporaceae</taxon>
        <taxon>Alternaria</taxon>
        <taxon>Alternaria sect. Alternaria</taxon>
    </lineage>
</organism>
<dbReference type="InterPro" id="IPR027417">
    <property type="entry name" value="P-loop_NTPase"/>
</dbReference>
<protein>
    <recommendedName>
        <fullName evidence="4">G domain-containing protein</fullName>
    </recommendedName>
</protein>
<dbReference type="EMBL" id="PEJP01000007">
    <property type="protein sequence ID" value="RYO71242.1"/>
    <property type="molecule type" value="Genomic_DNA"/>
</dbReference>
<reference evidence="3" key="1">
    <citation type="journal article" date="2019" name="bioRxiv">
        <title>Genomics, evolutionary history and diagnostics of the Alternaria alternata species group including apple and Asian pear pathotypes.</title>
        <authorList>
            <person name="Armitage A.D."/>
            <person name="Cockerton H.M."/>
            <person name="Sreenivasaprasad S."/>
            <person name="Woodhall J.W."/>
            <person name="Lane C.R."/>
            <person name="Harrison R.J."/>
            <person name="Clarkson J.P."/>
        </authorList>
    </citation>
    <scope>NUCLEOTIDE SEQUENCE [LARGE SCALE GENOMIC DNA]</scope>
    <source>
        <strain evidence="3">RGR 97.0016</strain>
    </source>
</reference>
<dbReference type="AlphaFoldDB" id="A0A4Q4SLW2"/>
<evidence type="ECO:0008006" key="4">
    <source>
        <dbReference type="Google" id="ProtNLM"/>
    </source>
</evidence>
<dbReference type="OrthoDB" id="8954335at2759"/>
<proteinExistence type="predicted"/>
<dbReference type="Gene3D" id="3.40.50.300">
    <property type="entry name" value="P-loop containing nucleotide triphosphate hydrolases"/>
    <property type="match status" value="1"/>
</dbReference>
<name>A0A4Q4SLW2_9PLEO</name>
<keyword evidence="3" id="KW-1185">Reference proteome</keyword>
<sequence length="230" mass="25962">MTTIAETSLDTQEVGEFAFIMSPSLRVHLIDTPGFDDTDRKDTDVLRDIAGWLGVSYKNKKRPSGMIYLHRIIDPRMQGSAKRNLFMFQKLCGQECFNRIILVTTMWSLVPPEIGSQREGELMQEEDFWGFMLKKGSQIMRFKDQNDRSSALAILDTVARKQTTVTLRIQDEMSQGLGLEQTGAGQQLNHDILEERKRHRRDNGRAAAGERRSLGSGEPGGSATDWPTPS</sequence>
<gene>
    <name evidence="2" type="ORF">AA0113_g2129</name>
</gene>